<sequence length="241" mass="26840">MVNLVYTELLKLKRSKMFLLSIIGAAVAPLMVAIAMFIQEPTVLAKFDVLFLNTSKYAVLIIGAPLYGVITAYLYSREYTEDTLKNLLTIPVSRISLLMSKWILLFFWIMLLTLVVWGLALLMGILLQFEGLSFLMVTQSFGKFAIAGVFLFILSTPIVLITLMLKNFVPTIVVTIVITLLNVMLATSEHRGLFPWVAALDIANGTLEPTYPSEVSYLLIAATAFLGFIASIVYFKKVDVH</sequence>
<dbReference type="OrthoDB" id="4336274at2"/>
<protein>
    <submittedName>
        <fullName evidence="2">Bacitracin transport system permease protein</fullName>
    </submittedName>
</protein>
<keyword evidence="1" id="KW-0812">Transmembrane</keyword>
<reference evidence="2 3" key="1">
    <citation type="submission" date="2016-10" db="EMBL/GenBank/DDBJ databases">
        <authorList>
            <person name="de Groot N.N."/>
        </authorList>
    </citation>
    <scope>NUCLEOTIDE SEQUENCE [LARGE SCALE GENOMIC DNA]</scope>
    <source>
        <strain evidence="2 3">DSM 45610</strain>
    </source>
</reference>
<feature type="transmembrane region" description="Helical" evidence="1">
    <location>
        <begin position="17"/>
        <end position="37"/>
    </location>
</feature>
<evidence type="ECO:0000313" key="2">
    <source>
        <dbReference type="EMBL" id="SDX41516.1"/>
    </source>
</evidence>
<feature type="transmembrane region" description="Helical" evidence="1">
    <location>
        <begin position="141"/>
        <end position="161"/>
    </location>
</feature>
<dbReference type="RefSeq" id="WP_091742391.1">
    <property type="nucleotide sequence ID" value="NZ_FNNQ01000017.1"/>
</dbReference>
<dbReference type="Proteomes" id="UP000198534">
    <property type="component" value="Unassembled WGS sequence"/>
</dbReference>
<gene>
    <name evidence="2" type="ORF">SAMN05444487_1177</name>
</gene>
<dbReference type="AlphaFoldDB" id="A0A1H3BHW2"/>
<feature type="transmembrane region" description="Helical" evidence="1">
    <location>
        <begin position="57"/>
        <end position="75"/>
    </location>
</feature>
<keyword evidence="3" id="KW-1185">Reference proteome</keyword>
<dbReference type="PANTHER" id="PTHR37305:SF1">
    <property type="entry name" value="MEMBRANE PROTEIN"/>
    <property type="match status" value="1"/>
</dbReference>
<dbReference type="EMBL" id="FNNQ01000017">
    <property type="protein sequence ID" value="SDX41516.1"/>
    <property type="molecule type" value="Genomic_DNA"/>
</dbReference>
<evidence type="ECO:0000313" key="3">
    <source>
        <dbReference type="Proteomes" id="UP000198534"/>
    </source>
</evidence>
<feature type="transmembrane region" description="Helical" evidence="1">
    <location>
        <begin position="168"/>
        <end position="187"/>
    </location>
</feature>
<accession>A0A1H3BHW2</accession>
<dbReference type="PANTHER" id="PTHR37305">
    <property type="entry name" value="INTEGRAL MEMBRANE PROTEIN-RELATED"/>
    <property type="match status" value="1"/>
</dbReference>
<keyword evidence="1" id="KW-0472">Membrane</keyword>
<name>A0A1H3BHW2_9BACL</name>
<dbReference type="Pfam" id="PF12730">
    <property type="entry name" value="ABC2_membrane_4"/>
    <property type="match status" value="1"/>
</dbReference>
<organism evidence="2 3">
    <name type="scientific">Marininema mesophilum</name>
    <dbReference type="NCBI Taxonomy" id="1048340"/>
    <lineage>
        <taxon>Bacteria</taxon>
        <taxon>Bacillati</taxon>
        <taxon>Bacillota</taxon>
        <taxon>Bacilli</taxon>
        <taxon>Bacillales</taxon>
        <taxon>Thermoactinomycetaceae</taxon>
        <taxon>Marininema</taxon>
    </lineage>
</organism>
<dbReference type="STRING" id="1048340.SAMN05444487_1177"/>
<keyword evidence="1" id="KW-1133">Transmembrane helix</keyword>
<evidence type="ECO:0000256" key="1">
    <source>
        <dbReference type="SAM" id="Phobius"/>
    </source>
</evidence>
<feature type="transmembrane region" description="Helical" evidence="1">
    <location>
        <begin position="215"/>
        <end position="235"/>
    </location>
</feature>
<proteinExistence type="predicted"/>
<feature type="transmembrane region" description="Helical" evidence="1">
    <location>
        <begin position="102"/>
        <end position="129"/>
    </location>
</feature>